<evidence type="ECO:0000256" key="1">
    <source>
        <dbReference type="ARBA" id="ARBA00001947"/>
    </source>
</evidence>
<evidence type="ECO:0000259" key="7">
    <source>
        <dbReference type="PROSITE" id="PS52035"/>
    </source>
</evidence>
<dbReference type="GO" id="GO:0008270">
    <property type="term" value="F:zinc ion binding"/>
    <property type="evidence" value="ECO:0007669"/>
    <property type="project" value="InterPro"/>
</dbReference>
<keyword evidence="2" id="KW-0479">Metal-binding</keyword>
<feature type="active site" description="Proton donor/acceptor" evidence="5">
    <location>
        <position position="260"/>
    </location>
</feature>
<protein>
    <recommendedName>
        <fullName evidence="7">Peptidase M14 domain-containing protein</fullName>
    </recommendedName>
</protein>
<dbReference type="PROSITE" id="PS52035">
    <property type="entry name" value="PEPTIDASE_M14"/>
    <property type="match status" value="1"/>
</dbReference>
<dbReference type="Gene3D" id="3.40.630.10">
    <property type="entry name" value="Zn peptidases"/>
    <property type="match status" value="1"/>
</dbReference>
<evidence type="ECO:0000256" key="4">
    <source>
        <dbReference type="ARBA" id="ARBA00022833"/>
    </source>
</evidence>
<sequence>MSSLRASPSVNESVSGPSASAVPHDQAESRPPPLADISTFLKTLRLATERAGGALETMGEVGGLPLFAWTKRVKPQPCALAATTPRPRVYISAGTHGDEAAGPLAVLELLNEGFFDARAHWFICPALNPLGLQLGTRENAQGIDLNRDYFTRRSEEVRAHTAWLQKQPPFDLTLCLHEDWESTGFYLYELNHGARPSLAQVMLDAVRPLMPIEPAQVIDGRPIDEPGILRPQITAEGRSDWPEPLYLHEQQHSDRSYTLETPSSLPLAQRVAAQRAIVAAAVDAVLKEHSAAAG</sequence>
<evidence type="ECO:0000256" key="5">
    <source>
        <dbReference type="PROSITE-ProRule" id="PRU01379"/>
    </source>
</evidence>
<accession>A0A139SMH6</accession>
<comment type="caution">
    <text evidence="8">The sequence shown here is derived from an EMBL/GenBank/DDBJ whole genome shotgun (WGS) entry which is preliminary data.</text>
</comment>
<name>A0A139SMH6_9BACT</name>
<reference evidence="9" key="1">
    <citation type="submission" date="2016-02" db="EMBL/GenBank/DDBJ databases">
        <authorList>
            <person name="Sanders J.G."/>
            <person name="Lin J.Y."/>
            <person name="Wertz J.T."/>
            <person name="Russell J.A."/>
            <person name="Moreau C.S."/>
            <person name="Powell S."/>
        </authorList>
    </citation>
    <scope>NUCLEOTIDE SEQUENCE [LARGE SCALE GENOMIC DNA]</scope>
    <source>
        <strain evidence="9">CAG34</strain>
    </source>
</reference>
<keyword evidence="9" id="KW-1185">Reference proteome</keyword>
<proteinExistence type="inferred from homology"/>
<evidence type="ECO:0000313" key="9">
    <source>
        <dbReference type="Proteomes" id="UP000070058"/>
    </source>
</evidence>
<dbReference type="InterPro" id="IPR000834">
    <property type="entry name" value="Peptidase_M14"/>
</dbReference>
<dbReference type="EMBL" id="LSZQ01000042">
    <property type="protein sequence ID" value="KXU35793.1"/>
    <property type="molecule type" value="Genomic_DNA"/>
</dbReference>
<dbReference type="GO" id="GO:0004181">
    <property type="term" value="F:metallocarboxypeptidase activity"/>
    <property type="evidence" value="ECO:0007669"/>
    <property type="project" value="InterPro"/>
</dbReference>
<dbReference type="Pfam" id="PF24827">
    <property type="entry name" value="AstE_AspA_cat"/>
    <property type="match status" value="1"/>
</dbReference>
<dbReference type="GO" id="GO:0016788">
    <property type="term" value="F:hydrolase activity, acting on ester bonds"/>
    <property type="evidence" value="ECO:0007669"/>
    <property type="project" value="InterPro"/>
</dbReference>
<dbReference type="SUPFAM" id="SSF53187">
    <property type="entry name" value="Zn-dependent exopeptidases"/>
    <property type="match status" value="1"/>
</dbReference>
<dbReference type="Proteomes" id="UP000070058">
    <property type="component" value="Unassembled WGS sequence"/>
</dbReference>
<feature type="compositionally biased region" description="Polar residues" evidence="6">
    <location>
        <begin position="1"/>
        <end position="18"/>
    </location>
</feature>
<dbReference type="STRING" id="1548207.AXK11_05460"/>
<feature type="domain" description="Peptidase M14" evidence="7">
    <location>
        <begin position="30"/>
        <end position="289"/>
    </location>
</feature>
<evidence type="ECO:0000313" key="8">
    <source>
        <dbReference type="EMBL" id="KXU35793.1"/>
    </source>
</evidence>
<comment type="similarity">
    <text evidence="5">Belongs to the peptidase M14 family.</text>
</comment>
<keyword evidence="4" id="KW-0862">Zinc</keyword>
<dbReference type="AlphaFoldDB" id="A0A139SMH6"/>
<feature type="region of interest" description="Disordered" evidence="6">
    <location>
        <begin position="1"/>
        <end position="34"/>
    </location>
</feature>
<organism evidence="8 9">
    <name type="scientific">Cephaloticoccus primus</name>
    <dbReference type="NCBI Taxonomy" id="1548207"/>
    <lineage>
        <taxon>Bacteria</taxon>
        <taxon>Pseudomonadati</taxon>
        <taxon>Verrucomicrobiota</taxon>
        <taxon>Opitutia</taxon>
        <taxon>Opitutales</taxon>
        <taxon>Opitutaceae</taxon>
        <taxon>Cephaloticoccus</taxon>
    </lineage>
</organism>
<comment type="cofactor">
    <cofactor evidence="1">
        <name>Zn(2+)</name>
        <dbReference type="ChEBI" id="CHEBI:29105"/>
    </cofactor>
</comment>
<evidence type="ECO:0000256" key="2">
    <source>
        <dbReference type="ARBA" id="ARBA00022723"/>
    </source>
</evidence>
<evidence type="ECO:0000256" key="6">
    <source>
        <dbReference type="SAM" id="MobiDB-lite"/>
    </source>
</evidence>
<keyword evidence="3" id="KW-0378">Hydrolase</keyword>
<gene>
    <name evidence="8" type="ORF">AXK11_05460</name>
</gene>
<evidence type="ECO:0000256" key="3">
    <source>
        <dbReference type="ARBA" id="ARBA00022801"/>
    </source>
</evidence>
<dbReference type="InterPro" id="IPR055438">
    <property type="entry name" value="AstE_AspA_cat"/>
</dbReference>
<dbReference type="GO" id="GO:0006508">
    <property type="term" value="P:proteolysis"/>
    <property type="evidence" value="ECO:0007669"/>
    <property type="project" value="InterPro"/>
</dbReference>
<dbReference type="CDD" id="cd06231">
    <property type="entry name" value="M14_REP34-like"/>
    <property type="match status" value="1"/>
</dbReference>